<organism evidence="1 2">
    <name type="scientific">Kibdelosporangium lantanae</name>
    <dbReference type="NCBI Taxonomy" id="1497396"/>
    <lineage>
        <taxon>Bacteria</taxon>
        <taxon>Bacillati</taxon>
        <taxon>Actinomycetota</taxon>
        <taxon>Actinomycetes</taxon>
        <taxon>Pseudonocardiales</taxon>
        <taxon>Pseudonocardiaceae</taxon>
        <taxon>Kibdelosporangium</taxon>
    </lineage>
</organism>
<reference evidence="2" key="1">
    <citation type="journal article" date="2019" name="Int. J. Syst. Evol. Microbiol.">
        <title>The Global Catalogue of Microorganisms (GCM) 10K type strain sequencing project: providing services to taxonomists for standard genome sequencing and annotation.</title>
        <authorList>
            <consortium name="The Broad Institute Genomics Platform"/>
            <consortium name="The Broad Institute Genome Sequencing Center for Infectious Disease"/>
            <person name="Wu L."/>
            <person name="Ma J."/>
        </authorList>
    </citation>
    <scope>NUCLEOTIDE SEQUENCE [LARGE SCALE GENOMIC DNA]</scope>
    <source>
        <strain evidence="2">JCM 31486</strain>
    </source>
</reference>
<gene>
    <name evidence="1" type="ORF">ACFQ1S_10925</name>
</gene>
<name>A0ABW3M8V1_9PSEU</name>
<feature type="non-terminal residue" evidence="1">
    <location>
        <position position="32"/>
    </location>
</feature>
<dbReference type="InterPro" id="IPR036812">
    <property type="entry name" value="NAD(P)_OxRdtase_dom_sf"/>
</dbReference>
<dbReference type="Proteomes" id="UP001597045">
    <property type="component" value="Unassembled WGS sequence"/>
</dbReference>
<dbReference type="EMBL" id="JBHTIS010000497">
    <property type="protein sequence ID" value="MFD1046039.1"/>
    <property type="molecule type" value="Genomic_DNA"/>
</dbReference>
<proteinExistence type="predicted"/>
<protein>
    <submittedName>
        <fullName evidence="1">Aldo/keto reductase</fullName>
    </submittedName>
</protein>
<dbReference type="Gene3D" id="3.20.20.100">
    <property type="entry name" value="NADP-dependent oxidoreductase domain"/>
    <property type="match status" value="1"/>
</dbReference>
<dbReference type="SUPFAM" id="SSF51430">
    <property type="entry name" value="NAD(P)-linked oxidoreductase"/>
    <property type="match status" value="1"/>
</dbReference>
<evidence type="ECO:0000313" key="1">
    <source>
        <dbReference type="EMBL" id="MFD1046039.1"/>
    </source>
</evidence>
<evidence type="ECO:0000313" key="2">
    <source>
        <dbReference type="Proteomes" id="UP001597045"/>
    </source>
</evidence>
<comment type="caution">
    <text evidence="1">The sequence shown here is derived from an EMBL/GenBank/DDBJ whole genome shotgun (WGS) entry which is preliminary data.</text>
</comment>
<accession>A0ABW3M8V1</accession>
<keyword evidence="2" id="KW-1185">Reference proteome</keyword>
<sequence length="32" mass="3614">MEHRHLGRSGLRVSRMALGTMTWGRDTDADEA</sequence>